<accession>Q5P7E0</accession>
<evidence type="ECO:0000313" key="1">
    <source>
        <dbReference type="EMBL" id="CAI06771.1"/>
    </source>
</evidence>
<evidence type="ECO:0000313" key="2">
    <source>
        <dbReference type="Proteomes" id="UP000006552"/>
    </source>
</evidence>
<dbReference type="KEGG" id="eba:ebA1217"/>
<dbReference type="STRING" id="76114.ebA1217"/>
<dbReference type="EMBL" id="CR555306">
    <property type="protein sequence ID" value="CAI06771.1"/>
    <property type="molecule type" value="Genomic_DNA"/>
</dbReference>
<keyword evidence="2" id="KW-1185">Reference proteome</keyword>
<dbReference type="HOGENOM" id="CLU_2327785_0_0_4"/>
<dbReference type="AlphaFoldDB" id="Q5P7E0"/>
<dbReference type="Proteomes" id="UP000006552">
    <property type="component" value="Chromosome"/>
</dbReference>
<sequence>MGKVFLNYIWKQYSSVGRRPGTVRLPIPPAMLWCSMPDNAPDWCPSCSPGDAIFERDLIKDNKNSVLYHPCEAGTGLAITRSGALPRSAASQHAGQPD</sequence>
<protein>
    <submittedName>
        <fullName evidence="1">Uncharacterized protein</fullName>
    </submittedName>
</protein>
<proteinExistence type="predicted"/>
<gene>
    <name evidence="1" type="ORF">ebA1217</name>
</gene>
<name>Q5P7E0_AROAE</name>
<organism evidence="1 2">
    <name type="scientific">Aromatoleum aromaticum (strain DSM 19018 / LMG 30748 / EbN1)</name>
    <name type="common">Azoarcus sp. (strain EbN1)</name>
    <dbReference type="NCBI Taxonomy" id="76114"/>
    <lineage>
        <taxon>Bacteria</taxon>
        <taxon>Pseudomonadati</taxon>
        <taxon>Pseudomonadota</taxon>
        <taxon>Betaproteobacteria</taxon>
        <taxon>Rhodocyclales</taxon>
        <taxon>Rhodocyclaceae</taxon>
        <taxon>Aromatoleum</taxon>
    </lineage>
</organism>
<reference evidence="1 2" key="1">
    <citation type="journal article" date="2005" name="Arch. Microbiol.">
        <title>The genome sequence of an anaerobic aromatic-degrading denitrifying bacterium, strain EbN1.</title>
        <authorList>
            <person name="Rabus R."/>
            <person name="Kube M."/>
            <person name="Heider J."/>
            <person name="Beck A."/>
            <person name="Heitmann K."/>
            <person name="Widdel F."/>
            <person name="Reinhardt R."/>
        </authorList>
    </citation>
    <scope>NUCLEOTIDE SEQUENCE [LARGE SCALE GENOMIC DNA]</scope>
    <source>
        <strain evidence="1 2">EbN1</strain>
    </source>
</reference>